<reference evidence="2" key="1">
    <citation type="submission" date="2023-07" db="EMBL/GenBank/DDBJ databases">
        <title>30 novel species of actinomycetes from the DSMZ collection.</title>
        <authorList>
            <person name="Nouioui I."/>
        </authorList>
    </citation>
    <scope>NUCLEOTIDE SEQUENCE [LARGE SCALE GENOMIC DNA]</scope>
    <source>
        <strain evidence="2">DSM 44399</strain>
    </source>
</reference>
<comment type="caution">
    <text evidence="1">The sequence shown here is derived from an EMBL/GenBank/DDBJ whole genome shotgun (WGS) entry which is preliminary data.</text>
</comment>
<protein>
    <recommendedName>
        <fullName evidence="3">DUF222 domain-containing protein</fullName>
    </recommendedName>
</protein>
<name>A0ABU2JDY9_9ACTN</name>
<proteinExistence type="predicted"/>
<keyword evidence="2" id="KW-1185">Reference proteome</keyword>
<evidence type="ECO:0000313" key="1">
    <source>
        <dbReference type="EMBL" id="MDT0262478.1"/>
    </source>
</evidence>
<evidence type="ECO:0000313" key="2">
    <source>
        <dbReference type="Proteomes" id="UP001183176"/>
    </source>
</evidence>
<accession>A0ABU2JDY9</accession>
<sequence>MAHEPLPIVEATLDDLRLDLDNYRILTLREDDAATLGYLFASEDMLGAARVILRNGYFDNEVPTHKMAVMRRFLAGVKFRNGNLNTRSNEFRRDAPEKRQLVAILLGQPFSDRFGPHRRGPSSRT</sequence>
<dbReference type="EMBL" id="JAVREH010000018">
    <property type="protein sequence ID" value="MDT0262478.1"/>
    <property type="molecule type" value="Genomic_DNA"/>
</dbReference>
<gene>
    <name evidence="1" type="ORF">RM423_13855</name>
</gene>
<dbReference type="RefSeq" id="WP_311423627.1">
    <property type="nucleotide sequence ID" value="NZ_JAVREH010000018.1"/>
</dbReference>
<dbReference type="Proteomes" id="UP001183176">
    <property type="component" value="Unassembled WGS sequence"/>
</dbReference>
<evidence type="ECO:0008006" key="3">
    <source>
        <dbReference type="Google" id="ProtNLM"/>
    </source>
</evidence>
<organism evidence="1 2">
    <name type="scientific">Jatrophihabitans lederbergiae</name>
    <dbReference type="NCBI Taxonomy" id="3075547"/>
    <lineage>
        <taxon>Bacteria</taxon>
        <taxon>Bacillati</taxon>
        <taxon>Actinomycetota</taxon>
        <taxon>Actinomycetes</taxon>
        <taxon>Jatrophihabitantales</taxon>
        <taxon>Jatrophihabitantaceae</taxon>
        <taxon>Jatrophihabitans</taxon>
    </lineage>
</organism>